<sequence>MRQVGWSDLDMAARALLARPPAERPRAARAMIEAAHVADLWRKRFGTAHPGGGTGSLHAEACLHARRAARPGSPEYCAALAQVLAALAAWRARLHDDL</sequence>
<gene>
    <name evidence="2" type="ORF">DC363_00770</name>
</gene>
<evidence type="ECO:0000259" key="1">
    <source>
        <dbReference type="Pfam" id="PF24891"/>
    </source>
</evidence>
<dbReference type="OrthoDB" id="7874043at2"/>
<evidence type="ECO:0000313" key="3">
    <source>
        <dbReference type="Proteomes" id="UP000244817"/>
    </source>
</evidence>
<comment type="caution">
    <text evidence="2">The sequence shown here is derived from an EMBL/GenBank/DDBJ whole genome shotgun (WGS) entry which is preliminary data.</text>
</comment>
<feature type="domain" description="DUF7742" evidence="1">
    <location>
        <begin position="2"/>
        <end position="87"/>
    </location>
</feature>
<reference evidence="2 3" key="1">
    <citation type="submission" date="2018-04" db="EMBL/GenBank/DDBJ databases">
        <title>Pelagivirga bohaiensis gen. nov., sp. nov., a bacterium isolated from the Bohai Sea.</title>
        <authorList>
            <person name="Ji X."/>
        </authorList>
    </citation>
    <scope>NUCLEOTIDE SEQUENCE [LARGE SCALE GENOMIC DNA]</scope>
    <source>
        <strain evidence="2 3">BH-SD16</strain>
    </source>
</reference>
<protein>
    <recommendedName>
        <fullName evidence="1">DUF7742 domain-containing protein</fullName>
    </recommendedName>
</protein>
<organism evidence="2 3">
    <name type="scientific">Thalassorhabdomicrobium marinisediminis</name>
    <dbReference type="NCBI Taxonomy" id="2170577"/>
    <lineage>
        <taxon>Bacteria</taxon>
        <taxon>Pseudomonadati</taxon>
        <taxon>Pseudomonadota</taxon>
        <taxon>Alphaproteobacteria</taxon>
        <taxon>Rhodobacterales</taxon>
        <taxon>Paracoccaceae</taxon>
        <taxon>Thalassorhabdomicrobium</taxon>
    </lineage>
</organism>
<dbReference type="Pfam" id="PF24891">
    <property type="entry name" value="DUF7742"/>
    <property type="match status" value="1"/>
</dbReference>
<dbReference type="RefSeq" id="WP_108639220.1">
    <property type="nucleotide sequence ID" value="NZ_QCYG01000001.1"/>
</dbReference>
<dbReference type="InterPro" id="IPR056644">
    <property type="entry name" value="DUF7742"/>
</dbReference>
<dbReference type="EMBL" id="QCYG01000001">
    <property type="protein sequence ID" value="PVA08066.1"/>
    <property type="molecule type" value="Genomic_DNA"/>
</dbReference>
<dbReference type="AlphaFoldDB" id="A0A2T7G0W4"/>
<evidence type="ECO:0000313" key="2">
    <source>
        <dbReference type="EMBL" id="PVA08066.1"/>
    </source>
</evidence>
<keyword evidence="3" id="KW-1185">Reference proteome</keyword>
<accession>A0A2T7G0W4</accession>
<proteinExistence type="predicted"/>
<dbReference type="Proteomes" id="UP000244817">
    <property type="component" value="Unassembled WGS sequence"/>
</dbReference>
<name>A0A2T7G0W4_9RHOB</name>